<evidence type="ECO:0000313" key="3">
    <source>
        <dbReference type="Proteomes" id="UP000694564"/>
    </source>
</evidence>
<proteinExistence type="predicted"/>
<dbReference type="Ensembl" id="ENSSVLT00005032163.1">
    <property type="protein sequence ID" value="ENSSVLP00005028942.1"/>
    <property type="gene ID" value="ENSSVLG00005022878.1"/>
</dbReference>
<keyword evidence="3" id="KW-1185">Reference proteome</keyword>
<reference evidence="2" key="2">
    <citation type="submission" date="2025-09" db="UniProtKB">
        <authorList>
            <consortium name="Ensembl"/>
        </authorList>
    </citation>
    <scope>IDENTIFICATION</scope>
</reference>
<dbReference type="Proteomes" id="UP000694564">
    <property type="component" value="Chromosome 9"/>
</dbReference>
<dbReference type="InterPro" id="IPR052618">
    <property type="entry name" value="ComplexI_NDUFA12"/>
</dbReference>
<name>A0A8D2DNS1_SCIVU</name>
<dbReference type="PANTHER" id="PTHR32470:SF2">
    <property type="entry name" value="NADH DEHYDROGENASE [UBIQUINONE] 1 ALPHA SUBCOMPLEX ASSEMBLY FACTOR 2"/>
    <property type="match status" value="1"/>
</dbReference>
<reference evidence="2" key="1">
    <citation type="submission" date="2025-08" db="UniProtKB">
        <authorList>
            <consortium name="Ensembl"/>
        </authorList>
    </citation>
    <scope>IDENTIFICATION</scope>
</reference>
<dbReference type="OrthoDB" id="10255576at2759"/>
<feature type="region of interest" description="Disordered" evidence="1">
    <location>
        <begin position="125"/>
        <end position="158"/>
    </location>
</feature>
<dbReference type="GeneTree" id="ENSGT01010000229194"/>
<dbReference type="GO" id="GO:0032981">
    <property type="term" value="P:mitochondrial respiratory chain complex I assembly"/>
    <property type="evidence" value="ECO:0007669"/>
    <property type="project" value="TreeGrafter"/>
</dbReference>
<organism evidence="2 3">
    <name type="scientific">Sciurus vulgaris</name>
    <name type="common">Eurasian red squirrel</name>
    <dbReference type="NCBI Taxonomy" id="55149"/>
    <lineage>
        <taxon>Eukaryota</taxon>
        <taxon>Metazoa</taxon>
        <taxon>Chordata</taxon>
        <taxon>Craniata</taxon>
        <taxon>Vertebrata</taxon>
        <taxon>Euteleostomi</taxon>
        <taxon>Mammalia</taxon>
        <taxon>Eutheria</taxon>
        <taxon>Euarchontoglires</taxon>
        <taxon>Glires</taxon>
        <taxon>Rodentia</taxon>
        <taxon>Sciuromorpha</taxon>
        <taxon>Sciuridae</taxon>
        <taxon>Sciurinae</taxon>
        <taxon>Sciurini</taxon>
        <taxon>Sciurus</taxon>
    </lineage>
</organism>
<dbReference type="AlphaFoldDB" id="A0A8D2DNS1"/>
<dbReference type="GO" id="GO:0005739">
    <property type="term" value="C:mitochondrion"/>
    <property type="evidence" value="ECO:0007669"/>
    <property type="project" value="TreeGrafter"/>
</dbReference>
<dbReference type="PANTHER" id="PTHR32470">
    <property type="entry name" value="ADH DEHYDROGENASE [UBIQUINONE] 1 ALPHA SUBCOMPLEX ASSEMBLY FACTOR 2"/>
    <property type="match status" value="1"/>
</dbReference>
<sequence length="158" mass="18298">RHPLQAKKLTNWTSLSRGDPPNTKLVIEKSNKRNKPRAKRIAEAANKKEIDCEGGDIPTEWEAWIRRASKTLLPVGEILRNEKYKEEMKIKSQIFYEKLLRNKTKKEHLSPPAQPQIKGHATHYSLLQRGRTLHGSHQPCKTFQPESWTPLDGKSHHQ</sequence>
<evidence type="ECO:0000256" key="1">
    <source>
        <dbReference type="SAM" id="MobiDB-lite"/>
    </source>
</evidence>
<evidence type="ECO:0000313" key="2">
    <source>
        <dbReference type="Ensembl" id="ENSSVLP00005028942.1"/>
    </source>
</evidence>
<accession>A0A8D2DNS1</accession>
<feature type="region of interest" description="Disordered" evidence="1">
    <location>
        <begin position="1"/>
        <end position="42"/>
    </location>
</feature>
<protein>
    <submittedName>
        <fullName evidence="2">Uncharacterized protein</fullName>
    </submittedName>
</protein>